<dbReference type="InterPro" id="IPR023213">
    <property type="entry name" value="CAT-like_dom_sf"/>
</dbReference>
<evidence type="ECO:0000313" key="2">
    <source>
        <dbReference type="EMBL" id="QBO59363.1"/>
    </source>
</evidence>
<name>A0A4P6ZI08_9FLAO</name>
<keyword evidence="2" id="KW-0808">Transferase</keyword>
<gene>
    <name evidence="2" type="ORF">NBC122_02559</name>
</gene>
<dbReference type="PIRSF" id="PIRSF000440">
    <property type="entry name" value="CAT"/>
    <property type="match status" value="1"/>
</dbReference>
<dbReference type="SMART" id="SM01059">
    <property type="entry name" value="CAT"/>
    <property type="match status" value="1"/>
</dbReference>
<sequence>MKVIDTEKWNRKEHFEFFSKMASPYFGITTEVDCTVAHEKAKEKGQSFFACYLHKSMAAINSVEELKLRIVDHQVVLFDKIHAGCTIGRGDGTFGFAFVNFSDNFETFNNELQEEIRAVQNSSGLRLNNDDVKKDLIRHSTIPWTSFTGLLHPTDFDKTESVPKVTFGKFSIREGKKYLPVSIEAHHGLADGFHLAKYLTEFQRQLDNE</sequence>
<evidence type="ECO:0000313" key="3">
    <source>
        <dbReference type="Proteomes" id="UP000294419"/>
    </source>
</evidence>
<reference evidence="2 3" key="1">
    <citation type="submission" date="2019-03" db="EMBL/GenBank/DDBJ databases">
        <authorList>
            <person name="Kim H."/>
            <person name="Yu S.-M."/>
        </authorList>
    </citation>
    <scope>NUCLEOTIDE SEQUENCE [LARGE SCALE GENOMIC DNA]</scope>
    <source>
        <strain evidence="2 3">NBC122</strain>
    </source>
</reference>
<proteinExistence type="predicted"/>
<dbReference type="SUPFAM" id="SSF52777">
    <property type="entry name" value="CoA-dependent acyltransferases"/>
    <property type="match status" value="1"/>
</dbReference>
<dbReference type="GO" id="GO:0008811">
    <property type="term" value="F:chloramphenicol O-acetyltransferase activity"/>
    <property type="evidence" value="ECO:0007669"/>
    <property type="project" value="UniProtKB-EC"/>
</dbReference>
<accession>A0A4P6ZI08</accession>
<dbReference type="RefSeq" id="WP_133440712.1">
    <property type="nucleotide sequence ID" value="NZ_CP037954.1"/>
</dbReference>
<dbReference type="Pfam" id="PF00302">
    <property type="entry name" value="CAT"/>
    <property type="match status" value="1"/>
</dbReference>
<dbReference type="PANTHER" id="PTHR38474">
    <property type="entry name" value="SLR0299 PROTEIN"/>
    <property type="match status" value="1"/>
</dbReference>
<protein>
    <submittedName>
        <fullName evidence="2">Chloramphenicol acetyltransferase</fullName>
        <ecNumber evidence="2">2.3.1.28</ecNumber>
    </submittedName>
</protein>
<dbReference type="Gene3D" id="3.30.559.10">
    <property type="entry name" value="Chloramphenicol acetyltransferase-like domain"/>
    <property type="match status" value="1"/>
</dbReference>
<keyword evidence="3" id="KW-1185">Reference proteome</keyword>
<dbReference type="AlphaFoldDB" id="A0A4P6ZI08"/>
<feature type="active site" description="Proton acceptor" evidence="1">
    <location>
        <position position="187"/>
    </location>
</feature>
<evidence type="ECO:0000256" key="1">
    <source>
        <dbReference type="PIRSR" id="PIRSR000440-1"/>
    </source>
</evidence>
<dbReference type="PANTHER" id="PTHR38474:SF1">
    <property type="entry name" value="SLR0299 PROTEIN"/>
    <property type="match status" value="1"/>
</dbReference>
<dbReference type="OrthoDB" id="9801766at2"/>
<dbReference type="KEGG" id="csal:NBC122_02559"/>
<dbReference type="EC" id="2.3.1.28" evidence="2"/>
<organism evidence="2 3">
    <name type="scientific">Chryseobacterium salivictor</name>
    <dbReference type="NCBI Taxonomy" id="2547600"/>
    <lineage>
        <taxon>Bacteria</taxon>
        <taxon>Pseudomonadati</taxon>
        <taxon>Bacteroidota</taxon>
        <taxon>Flavobacteriia</taxon>
        <taxon>Flavobacteriales</taxon>
        <taxon>Weeksellaceae</taxon>
        <taxon>Chryseobacterium group</taxon>
        <taxon>Chryseobacterium</taxon>
    </lineage>
</organism>
<keyword evidence="2" id="KW-0012">Acyltransferase</keyword>
<dbReference type="InterPro" id="IPR001707">
    <property type="entry name" value="Cmp_AcTrfase"/>
</dbReference>
<dbReference type="EMBL" id="CP037954">
    <property type="protein sequence ID" value="QBO59363.1"/>
    <property type="molecule type" value="Genomic_DNA"/>
</dbReference>
<dbReference type="Proteomes" id="UP000294419">
    <property type="component" value="Chromosome"/>
</dbReference>